<feature type="domain" description="Fe2OG dioxygenase" evidence="11">
    <location>
        <begin position="230"/>
        <end position="344"/>
    </location>
</feature>
<gene>
    <name evidence="13" type="primary">LOC110421015</name>
</gene>
<evidence type="ECO:0000313" key="13">
    <source>
        <dbReference type="RefSeq" id="XP_021290118.1"/>
    </source>
</evidence>
<evidence type="ECO:0000259" key="11">
    <source>
        <dbReference type="PROSITE" id="PS51471"/>
    </source>
</evidence>
<evidence type="ECO:0000256" key="4">
    <source>
        <dbReference type="ARBA" id="ARBA00023002"/>
    </source>
</evidence>
<reference evidence="13" key="1">
    <citation type="submission" date="2025-08" db="UniProtKB">
        <authorList>
            <consortium name="RefSeq"/>
        </authorList>
    </citation>
    <scope>IDENTIFICATION</scope>
    <source>
        <tissue evidence="13">Leaf</tissue>
    </source>
</reference>
<evidence type="ECO:0000256" key="8">
    <source>
        <dbReference type="ARBA" id="ARBA00061282"/>
    </source>
</evidence>
<keyword evidence="12" id="KW-1185">Reference proteome</keyword>
<comment type="pathway">
    <text evidence="1">Hormone biosynthesis.</text>
</comment>
<accession>A0A6J1AT16</accession>
<dbReference type="GO" id="GO:0045543">
    <property type="term" value="F:gibberellin 2-beta-dioxygenase activity"/>
    <property type="evidence" value="ECO:0007669"/>
    <property type="project" value="UniProtKB-EC"/>
</dbReference>
<dbReference type="OrthoDB" id="288590at2759"/>
<dbReference type="GO" id="GO:0046872">
    <property type="term" value="F:metal ion binding"/>
    <property type="evidence" value="ECO:0007669"/>
    <property type="project" value="UniProtKB-KW"/>
</dbReference>
<dbReference type="InterPro" id="IPR044861">
    <property type="entry name" value="IPNS-like_FE2OG_OXY"/>
</dbReference>
<dbReference type="Pfam" id="PF03171">
    <property type="entry name" value="2OG-FeII_Oxy"/>
    <property type="match status" value="1"/>
</dbReference>
<name>A0A6J1AT16_9ROSI</name>
<evidence type="ECO:0000256" key="2">
    <source>
        <dbReference type="ARBA" id="ARBA00022723"/>
    </source>
</evidence>
<comment type="similarity">
    <text evidence="8">Belongs to the iron/ascorbate-dependent oxidoreductase family. GA2OX subfamily.</text>
</comment>
<dbReference type="Gene3D" id="2.60.120.330">
    <property type="entry name" value="B-lactam Antibiotic, Isopenicillin N Synthase, Chain"/>
    <property type="match status" value="1"/>
</dbReference>
<dbReference type="InterPro" id="IPR005123">
    <property type="entry name" value="Oxoglu/Fe-dep_dioxygenase_dom"/>
</dbReference>
<dbReference type="Pfam" id="PF14226">
    <property type="entry name" value="DIOX_N"/>
    <property type="match status" value="1"/>
</dbReference>
<dbReference type="SUPFAM" id="SSF51197">
    <property type="entry name" value="Clavaminate synthase-like"/>
    <property type="match status" value="1"/>
</dbReference>
<dbReference type="AlphaFoldDB" id="A0A6J1AT16"/>
<keyword evidence="3" id="KW-0223">Dioxygenase</keyword>
<evidence type="ECO:0000256" key="1">
    <source>
        <dbReference type="ARBA" id="ARBA00004972"/>
    </source>
</evidence>
<dbReference type="Proteomes" id="UP000504621">
    <property type="component" value="Unplaced"/>
</dbReference>
<keyword evidence="4 10" id="KW-0560">Oxidoreductase</keyword>
<dbReference type="RefSeq" id="XP_021290118.1">
    <property type="nucleotide sequence ID" value="XM_021434443.1"/>
</dbReference>
<comment type="catalytic activity">
    <reaction evidence="7">
        <text>gibberellin A1 + 2-oxoglutarate + O2 = gibberellin A8 + succinate + CO2</text>
        <dbReference type="Rhea" id="RHEA:15005"/>
        <dbReference type="ChEBI" id="CHEBI:15379"/>
        <dbReference type="ChEBI" id="CHEBI:16526"/>
        <dbReference type="ChEBI" id="CHEBI:16810"/>
        <dbReference type="ChEBI" id="CHEBI:30031"/>
        <dbReference type="ChEBI" id="CHEBI:58524"/>
        <dbReference type="ChEBI" id="CHEBI:58594"/>
        <dbReference type="EC" id="1.14.11.13"/>
    </reaction>
</comment>
<protein>
    <recommendedName>
        <fullName evidence="9">gibberellin 2beta-dioxygenase</fullName>
        <ecNumber evidence="9">1.14.11.13</ecNumber>
    </recommendedName>
</protein>
<evidence type="ECO:0000256" key="3">
    <source>
        <dbReference type="ARBA" id="ARBA00022964"/>
    </source>
</evidence>
<evidence type="ECO:0000256" key="7">
    <source>
        <dbReference type="ARBA" id="ARBA00052204"/>
    </source>
</evidence>
<dbReference type="GO" id="GO:0009685">
    <property type="term" value="P:gibberellin metabolic process"/>
    <property type="evidence" value="ECO:0007669"/>
    <property type="project" value="UniProtKB-ARBA"/>
</dbReference>
<dbReference type="InterPro" id="IPR027443">
    <property type="entry name" value="IPNS-like_sf"/>
</dbReference>
<evidence type="ECO:0000256" key="5">
    <source>
        <dbReference type="ARBA" id="ARBA00023004"/>
    </source>
</evidence>
<keyword evidence="2 10" id="KW-0479">Metal-binding</keyword>
<dbReference type="PROSITE" id="PS51471">
    <property type="entry name" value="FE2OG_OXY"/>
    <property type="match status" value="1"/>
</dbReference>
<evidence type="ECO:0000256" key="10">
    <source>
        <dbReference type="RuleBase" id="RU003682"/>
    </source>
</evidence>
<dbReference type="EC" id="1.14.11.13" evidence="9"/>
<dbReference type="FunFam" id="2.60.120.330:FF:000025">
    <property type="entry name" value="Gibberellin 2-beta-dioxygenase 2"/>
    <property type="match status" value="1"/>
</dbReference>
<evidence type="ECO:0000313" key="12">
    <source>
        <dbReference type="Proteomes" id="UP000504621"/>
    </source>
</evidence>
<proteinExistence type="inferred from homology"/>
<dbReference type="PRINTS" id="PR00682">
    <property type="entry name" value="IPNSYNTHASE"/>
</dbReference>
<evidence type="ECO:0000256" key="9">
    <source>
        <dbReference type="ARBA" id="ARBA00066708"/>
    </source>
</evidence>
<sequence>MCYWWVGPSDLLESTHLIGLEMGNHCHVALESHKQNLILVKQEVNYSRFLVPGFVGGPNRTDMVVASPNPIRAEKVQPIELPVIDLSAERSEVSKLIVEACEEYGFFKLINHGVSDNIIAQMEEEGLNFFTKPLSEKQRAGPATPFGYGCKNIGFNGDIGEVEYLLLDTNPLSISQRSNTISNDPNKFSSAVIGYIQAVRVLACEILDLMAEGLWVQDSSVFSTMIKDVESDSLFRLNHYPPILCKDRETSPSSFHSHSSSKVGFGEHSDPQILTILRSNDVGGLQISLGDGVWVAVPPDPTAFCVNVGDVLQAMSNGRFLSVRHRALTNSCKSRMSMAYFGAPPLHAWVTAPAELVTPNRPLLYRPFTWGEYKKAAYSLRLGDSRLDLFRTAQQ</sequence>
<organism evidence="12 13">
    <name type="scientific">Herrania umbratica</name>
    <dbReference type="NCBI Taxonomy" id="108875"/>
    <lineage>
        <taxon>Eukaryota</taxon>
        <taxon>Viridiplantae</taxon>
        <taxon>Streptophyta</taxon>
        <taxon>Embryophyta</taxon>
        <taxon>Tracheophyta</taxon>
        <taxon>Spermatophyta</taxon>
        <taxon>Magnoliopsida</taxon>
        <taxon>eudicotyledons</taxon>
        <taxon>Gunneridae</taxon>
        <taxon>Pentapetalae</taxon>
        <taxon>rosids</taxon>
        <taxon>malvids</taxon>
        <taxon>Malvales</taxon>
        <taxon>Malvaceae</taxon>
        <taxon>Byttnerioideae</taxon>
        <taxon>Herrania</taxon>
    </lineage>
</organism>
<keyword evidence="5 10" id="KW-0408">Iron</keyword>
<dbReference type="PANTHER" id="PTHR47990">
    <property type="entry name" value="2-OXOGLUTARATE (2OG) AND FE(II)-DEPENDENT OXYGENASE SUPERFAMILY PROTEIN-RELATED"/>
    <property type="match status" value="1"/>
</dbReference>
<dbReference type="InterPro" id="IPR050231">
    <property type="entry name" value="Iron_ascorbate_oxido_reductase"/>
</dbReference>
<evidence type="ECO:0000256" key="6">
    <source>
        <dbReference type="ARBA" id="ARBA00037909"/>
    </source>
</evidence>
<comment type="pathway">
    <text evidence="6">Plant hormone biosynthesis; gibberellin biosynthesis.</text>
</comment>
<dbReference type="InterPro" id="IPR026992">
    <property type="entry name" value="DIOX_N"/>
</dbReference>
<dbReference type="GeneID" id="110421015"/>